<evidence type="ECO:0000313" key="2">
    <source>
        <dbReference type="Proteomes" id="UP000708208"/>
    </source>
</evidence>
<dbReference type="EMBL" id="CAJVCH010060431">
    <property type="protein sequence ID" value="CAG7719323.1"/>
    <property type="molecule type" value="Genomic_DNA"/>
</dbReference>
<gene>
    <name evidence="1" type="ORF">AFUS01_LOCUS8656</name>
</gene>
<organism evidence="1 2">
    <name type="scientific">Allacma fusca</name>
    <dbReference type="NCBI Taxonomy" id="39272"/>
    <lineage>
        <taxon>Eukaryota</taxon>
        <taxon>Metazoa</taxon>
        <taxon>Ecdysozoa</taxon>
        <taxon>Arthropoda</taxon>
        <taxon>Hexapoda</taxon>
        <taxon>Collembola</taxon>
        <taxon>Symphypleona</taxon>
        <taxon>Sminthuridae</taxon>
        <taxon>Allacma</taxon>
    </lineage>
</organism>
<keyword evidence="2" id="KW-1185">Reference proteome</keyword>
<sequence>GNQCCWTWEPMLLDLGTNAAGLGNQCWTWEPMLDLGTNSADLGTNAAGLGNQCCWT</sequence>
<proteinExistence type="predicted"/>
<feature type="non-terminal residue" evidence="1">
    <location>
        <position position="1"/>
    </location>
</feature>
<comment type="caution">
    <text evidence="1">The sequence shown here is derived from an EMBL/GenBank/DDBJ whole genome shotgun (WGS) entry which is preliminary data.</text>
</comment>
<dbReference type="AlphaFoldDB" id="A0A8J2JFM9"/>
<evidence type="ECO:0000313" key="1">
    <source>
        <dbReference type="EMBL" id="CAG7719323.1"/>
    </source>
</evidence>
<protein>
    <submittedName>
        <fullName evidence="1">Uncharacterized protein</fullName>
    </submittedName>
</protein>
<accession>A0A8J2JFM9</accession>
<name>A0A8J2JFM9_9HEXA</name>
<dbReference type="Proteomes" id="UP000708208">
    <property type="component" value="Unassembled WGS sequence"/>
</dbReference>
<reference evidence="1" key="1">
    <citation type="submission" date="2021-06" db="EMBL/GenBank/DDBJ databases">
        <authorList>
            <person name="Hodson N. C."/>
            <person name="Mongue J. A."/>
            <person name="Jaron S. K."/>
        </authorList>
    </citation>
    <scope>NUCLEOTIDE SEQUENCE</scope>
</reference>